<dbReference type="PANTHER" id="PTHR33966">
    <property type="entry name" value="PROTEIN ODR-4 HOMOLOG"/>
    <property type="match status" value="1"/>
</dbReference>
<dbReference type="EMBL" id="KZ452001">
    <property type="protein sequence ID" value="PKA53022.1"/>
    <property type="molecule type" value="Genomic_DNA"/>
</dbReference>
<evidence type="ECO:0000256" key="6">
    <source>
        <dbReference type="SAM" id="MobiDB-lite"/>
    </source>
</evidence>
<accession>A0A2I0ABU6</accession>
<reference evidence="8 9" key="1">
    <citation type="journal article" date="2017" name="Nature">
        <title>The Apostasia genome and the evolution of orchids.</title>
        <authorList>
            <person name="Zhang G.Q."/>
            <person name="Liu K.W."/>
            <person name="Li Z."/>
            <person name="Lohaus R."/>
            <person name="Hsiao Y.Y."/>
            <person name="Niu S.C."/>
            <person name="Wang J.Y."/>
            <person name="Lin Y.C."/>
            <person name="Xu Q."/>
            <person name="Chen L.J."/>
            <person name="Yoshida K."/>
            <person name="Fujiwara S."/>
            <person name="Wang Z.W."/>
            <person name="Zhang Y.Q."/>
            <person name="Mitsuda N."/>
            <person name="Wang M."/>
            <person name="Liu G.H."/>
            <person name="Pecoraro L."/>
            <person name="Huang H.X."/>
            <person name="Xiao X.J."/>
            <person name="Lin M."/>
            <person name="Wu X.Y."/>
            <person name="Wu W.L."/>
            <person name="Chen Y.Y."/>
            <person name="Chang S.B."/>
            <person name="Sakamoto S."/>
            <person name="Ohme-Takagi M."/>
            <person name="Yagi M."/>
            <person name="Zeng S.J."/>
            <person name="Shen C.Y."/>
            <person name="Yeh C.M."/>
            <person name="Luo Y.B."/>
            <person name="Tsai W.C."/>
            <person name="Van de Peer Y."/>
            <person name="Liu Z.J."/>
        </authorList>
    </citation>
    <scope>NUCLEOTIDE SEQUENCE [LARGE SCALE GENOMIC DNA]</scope>
    <source>
        <strain evidence="9">cv. Shenzhen</strain>
        <tissue evidence="8">Stem</tissue>
    </source>
</reference>
<evidence type="ECO:0000256" key="2">
    <source>
        <dbReference type="ARBA" id="ARBA00010131"/>
    </source>
</evidence>
<gene>
    <name evidence="8" type="ORF">AXF42_Ash002003</name>
</gene>
<protein>
    <recommendedName>
        <fullName evidence="10">Protein odr-4 like</fullName>
    </recommendedName>
</protein>
<keyword evidence="9" id="KW-1185">Reference proteome</keyword>
<evidence type="ECO:0000313" key="9">
    <source>
        <dbReference type="Proteomes" id="UP000236161"/>
    </source>
</evidence>
<organism evidence="8 9">
    <name type="scientific">Apostasia shenzhenica</name>
    <dbReference type="NCBI Taxonomy" id="1088818"/>
    <lineage>
        <taxon>Eukaryota</taxon>
        <taxon>Viridiplantae</taxon>
        <taxon>Streptophyta</taxon>
        <taxon>Embryophyta</taxon>
        <taxon>Tracheophyta</taxon>
        <taxon>Spermatophyta</taxon>
        <taxon>Magnoliopsida</taxon>
        <taxon>Liliopsida</taxon>
        <taxon>Asparagales</taxon>
        <taxon>Orchidaceae</taxon>
        <taxon>Apostasioideae</taxon>
        <taxon>Apostasia</taxon>
    </lineage>
</organism>
<evidence type="ECO:0000313" key="8">
    <source>
        <dbReference type="EMBL" id="PKA53022.1"/>
    </source>
</evidence>
<dbReference type="AlphaFoldDB" id="A0A2I0ABU6"/>
<proteinExistence type="inferred from homology"/>
<dbReference type="STRING" id="1088818.A0A2I0ABU6"/>
<dbReference type="OrthoDB" id="21458at2759"/>
<evidence type="ECO:0000256" key="3">
    <source>
        <dbReference type="ARBA" id="ARBA00022692"/>
    </source>
</evidence>
<dbReference type="GO" id="GO:0012505">
    <property type="term" value="C:endomembrane system"/>
    <property type="evidence" value="ECO:0007669"/>
    <property type="project" value="TreeGrafter"/>
</dbReference>
<evidence type="ECO:0000256" key="4">
    <source>
        <dbReference type="ARBA" id="ARBA00022989"/>
    </source>
</evidence>
<keyword evidence="5 7" id="KW-0472">Membrane</keyword>
<evidence type="ECO:0000256" key="7">
    <source>
        <dbReference type="SAM" id="Phobius"/>
    </source>
</evidence>
<feature type="transmembrane region" description="Helical" evidence="7">
    <location>
        <begin position="463"/>
        <end position="486"/>
    </location>
</feature>
<evidence type="ECO:0008006" key="10">
    <source>
        <dbReference type="Google" id="ProtNLM"/>
    </source>
</evidence>
<sequence length="492" mass="54043">MVKPVAAEETQLKSVEDRLFRSSIQAEVGVVVGKLSASSERGYVYDLIPTPPTDGGGPACSLKLEGGGRDDRKKGSKGGKSSAEATHSLFIDGEWIAEHARQVSRMLLGGMSVVGMYIWSSEASYKATSAAVLSQVIRGVAHAAPGFESDSNERLLIHISYSPRRWACRSCLVTSGDLRPCDFKMSKLLSLLQTYRCLYKFDIRLPIFQTEVSVSTTCKNALRNGISCHAKELERARALVDGNLVNDDKQFTSEGLHNVELLLPFKNDVYLEGSSDEITGLVVFRGSICASAYLGPKEPLSQALSDLKSDIIKSLRSRLDIVLDEAADKLDMDTNDEGKESSAMLSEDPRQQLRLVNIWKPHTLAFPRRILVPWLSGTYICDYLLPSETFEDLKDHCREMMSLETPLESSPLLELEKEATPVVSLSFWNALLGNSQFPTAEHNKPDLSTEEENFSEKPNSCNFSLLLAVLVLIVAVAIAGAFAYFAPAKAGH</sequence>
<dbReference type="PANTHER" id="PTHR33966:SF1">
    <property type="entry name" value="PROTEIN ODR-4 HOMOLOG"/>
    <property type="match status" value="1"/>
</dbReference>
<dbReference type="GO" id="GO:0016020">
    <property type="term" value="C:membrane"/>
    <property type="evidence" value="ECO:0007669"/>
    <property type="project" value="UniProtKB-SubCell"/>
</dbReference>
<dbReference type="GO" id="GO:0008104">
    <property type="term" value="P:intracellular protein localization"/>
    <property type="evidence" value="ECO:0007669"/>
    <property type="project" value="TreeGrafter"/>
</dbReference>
<evidence type="ECO:0000256" key="5">
    <source>
        <dbReference type="ARBA" id="ARBA00023136"/>
    </source>
</evidence>
<dbReference type="Pfam" id="PF14778">
    <property type="entry name" value="ODR4-like"/>
    <property type="match status" value="1"/>
</dbReference>
<feature type="region of interest" description="Disordered" evidence="6">
    <location>
        <begin position="56"/>
        <end position="82"/>
    </location>
</feature>
<dbReference type="Proteomes" id="UP000236161">
    <property type="component" value="Unassembled WGS sequence"/>
</dbReference>
<keyword evidence="3 7" id="KW-0812">Transmembrane</keyword>
<keyword evidence="4 7" id="KW-1133">Transmembrane helix</keyword>
<comment type="subcellular location">
    <subcellularLocation>
        <location evidence="1">Membrane</location>
    </subcellularLocation>
</comment>
<name>A0A2I0ABU6_9ASPA</name>
<comment type="similarity">
    <text evidence="2">Belongs to the ODR-4 family.</text>
</comment>
<dbReference type="InterPro" id="IPR029454">
    <property type="entry name" value="ODR-4-like"/>
</dbReference>
<evidence type="ECO:0000256" key="1">
    <source>
        <dbReference type="ARBA" id="ARBA00004370"/>
    </source>
</evidence>